<sequence length="272" mass="31218">MFDYHIHSNVSHDAYDSPVRVAMAAKEKGFAEICFTEHQEIDYPYPEEGMVTLDDALYDRELRKARERVPGIGIKKGVEVSLMPGSLQKIAGYIGSREFDFVIASQHTIKEKDPYFGDSFEGKTLRQAQREYLEEMLFDLEHYEDFDVAGHIGYLDKYLPNIDSLKEKTPFEYRDFPDLLDAILKSVILRGKGIEVNTSNYSVYEWPTPIKSVLKRFYELGGEVVTVGSDAHVADKVGWRFADAAEYMKECGARYVCRFSGRVPEFVPLEKF</sequence>
<evidence type="ECO:0000256" key="5">
    <source>
        <dbReference type="ARBA" id="ARBA00022801"/>
    </source>
</evidence>
<dbReference type="InterPro" id="IPR004013">
    <property type="entry name" value="PHP_dom"/>
</dbReference>
<proteinExistence type="inferred from homology"/>
<dbReference type="Proteomes" id="UP000070366">
    <property type="component" value="Unassembled WGS sequence"/>
</dbReference>
<keyword evidence="4 8" id="KW-0028">Amino-acid biosynthesis</keyword>
<dbReference type="InterPro" id="IPR016195">
    <property type="entry name" value="Pol/histidinol_Pase-like"/>
</dbReference>
<evidence type="ECO:0000256" key="8">
    <source>
        <dbReference type="RuleBase" id="RU366003"/>
    </source>
</evidence>
<dbReference type="GO" id="GO:0005737">
    <property type="term" value="C:cytoplasm"/>
    <property type="evidence" value="ECO:0007669"/>
    <property type="project" value="TreeGrafter"/>
</dbReference>
<comment type="pathway">
    <text evidence="1 8">Amino-acid biosynthesis; L-histidine biosynthesis; L-histidine from 5-phospho-alpha-D-ribose 1-diphosphate: step 8/9.</text>
</comment>
<dbReference type="STRING" id="626937.HMPREF3293_01525"/>
<name>A0A136Q4K6_9FIRM</name>
<protein>
    <recommendedName>
        <fullName evidence="3 8">Histidinol-phosphatase</fullName>
        <shortName evidence="8">HolPase</shortName>
        <ecNumber evidence="3 8">3.1.3.15</ecNumber>
    </recommendedName>
</protein>
<dbReference type="PANTHER" id="PTHR21039:SF0">
    <property type="entry name" value="HISTIDINOL-PHOSPHATASE"/>
    <property type="match status" value="1"/>
</dbReference>
<dbReference type="KEGG" id="cmiu:B1H56_10545"/>
<accession>A0A136Q4K6</accession>
<comment type="catalytic activity">
    <reaction evidence="7 8">
        <text>L-histidinol phosphate + H2O = L-histidinol + phosphate</text>
        <dbReference type="Rhea" id="RHEA:14465"/>
        <dbReference type="ChEBI" id="CHEBI:15377"/>
        <dbReference type="ChEBI" id="CHEBI:43474"/>
        <dbReference type="ChEBI" id="CHEBI:57699"/>
        <dbReference type="ChEBI" id="CHEBI:57980"/>
        <dbReference type="EC" id="3.1.3.15"/>
    </reaction>
</comment>
<feature type="domain" description="PHP" evidence="9">
    <location>
        <begin position="3"/>
        <end position="199"/>
    </location>
</feature>
<keyword evidence="5 8" id="KW-0378">Hydrolase</keyword>
<dbReference type="GO" id="GO:0004401">
    <property type="term" value="F:histidinol-phosphatase activity"/>
    <property type="evidence" value="ECO:0007669"/>
    <property type="project" value="UniProtKB-UniRule"/>
</dbReference>
<organism evidence="10 11">
    <name type="scientific">Christensenella minuta</name>
    <dbReference type="NCBI Taxonomy" id="626937"/>
    <lineage>
        <taxon>Bacteria</taxon>
        <taxon>Bacillati</taxon>
        <taxon>Bacillota</taxon>
        <taxon>Clostridia</taxon>
        <taxon>Christensenellales</taxon>
        <taxon>Christensenellaceae</taxon>
        <taxon>Christensenella</taxon>
    </lineage>
</organism>
<dbReference type="SUPFAM" id="SSF89550">
    <property type="entry name" value="PHP domain-like"/>
    <property type="match status" value="1"/>
</dbReference>
<dbReference type="Gene3D" id="3.20.20.140">
    <property type="entry name" value="Metal-dependent hydrolases"/>
    <property type="match status" value="1"/>
</dbReference>
<evidence type="ECO:0000256" key="2">
    <source>
        <dbReference type="ARBA" id="ARBA00009152"/>
    </source>
</evidence>
<evidence type="ECO:0000256" key="7">
    <source>
        <dbReference type="ARBA" id="ARBA00049158"/>
    </source>
</evidence>
<evidence type="ECO:0000259" key="9">
    <source>
        <dbReference type="Pfam" id="PF02811"/>
    </source>
</evidence>
<keyword evidence="11" id="KW-1185">Reference proteome</keyword>
<comment type="caution">
    <text evidence="10">The sequence shown here is derived from an EMBL/GenBank/DDBJ whole genome shotgun (WGS) entry which is preliminary data.</text>
</comment>
<dbReference type="RefSeq" id="WP_066519487.1">
    <property type="nucleotide sequence ID" value="NZ_CABMOF010000002.1"/>
</dbReference>
<dbReference type="OrthoDB" id="9775255at2"/>
<evidence type="ECO:0000256" key="3">
    <source>
        <dbReference type="ARBA" id="ARBA00013085"/>
    </source>
</evidence>
<evidence type="ECO:0000256" key="6">
    <source>
        <dbReference type="ARBA" id="ARBA00023102"/>
    </source>
</evidence>
<dbReference type="GO" id="GO:0000105">
    <property type="term" value="P:L-histidine biosynthetic process"/>
    <property type="evidence" value="ECO:0007669"/>
    <property type="project" value="UniProtKB-UniRule"/>
</dbReference>
<evidence type="ECO:0000313" key="11">
    <source>
        <dbReference type="Proteomes" id="UP000070366"/>
    </source>
</evidence>
<gene>
    <name evidence="10" type="ORF">HMPREF3293_01525</name>
</gene>
<evidence type="ECO:0000256" key="1">
    <source>
        <dbReference type="ARBA" id="ARBA00004970"/>
    </source>
</evidence>
<dbReference type="PANTHER" id="PTHR21039">
    <property type="entry name" value="HISTIDINOL PHOSPHATASE-RELATED"/>
    <property type="match status" value="1"/>
</dbReference>
<keyword evidence="6 8" id="KW-0368">Histidine biosynthesis</keyword>
<dbReference type="InterPro" id="IPR010140">
    <property type="entry name" value="Histidinol_P_phosphatase_HisJ"/>
</dbReference>
<dbReference type="UniPathway" id="UPA00031">
    <property type="reaction ID" value="UER00013"/>
</dbReference>
<dbReference type="EC" id="3.1.3.15" evidence="3 8"/>
<dbReference type="NCBIfam" id="TIGR01856">
    <property type="entry name" value="hisJ_fam"/>
    <property type="match status" value="1"/>
</dbReference>
<evidence type="ECO:0000313" key="10">
    <source>
        <dbReference type="EMBL" id="KXK65601.1"/>
    </source>
</evidence>
<evidence type="ECO:0000256" key="4">
    <source>
        <dbReference type="ARBA" id="ARBA00022605"/>
    </source>
</evidence>
<dbReference type="AlphaFoldDB" id="A0A136Q4K6"/>
<comment type="similarity">
    <text evidence="2 8">Belongs to the PHP hydrolase family. HisK subfamily.</text>
</comment>
<dbReference type="Pfam" id="PF02811">
    <property type="entry name" value="PHP"/>
    <property type="match status" value="1"/>
</dbReference>
<dbReference type="EMBL" id="LSZW01000060">
    <property type="protein sequence ID" value="KXK65601.1"/>
    <property type="molecule type" value="Genomic_DNA"/>
</dbReference>
<reference evidence="10 11" key="1">
    <citation type="submission" date="2016-02" db="EMBL/GenBank/DDBJ databases">
        <authorList>
            <person name="Wen L."/>
            <person name="He K."/>
            <person name="Yang H."/>
        </authorList>
    </citation>
    <scope>NUCLEOTIDE SEQUENCE [LARGE SCALE GENOMIC DNA]</scope>
    <source>
        <strain evidence="10 11">DSM 22607</strain>
    </source>
</reference>